<dbReference type="Proteomes" id="UP001595607">
    <property type="component" value="Unassembled WGS sequence"/>
</dbReference>
<reference evidence="3" key="1">
    <citation type="journal article" date="2019" name="Int. J. Syst. Evol. Microbiol.">
        <title>The Global Catalogue of Microorganisms (GCM) 10K type strain sequencing project: providing services to taxonomists for standard genome sequencing and annotation.</title>
        <authorList>
            <consortium name="The Broad Institute Genomics Platform"/>
            <consortium name="The Broad Institute Genome Sequencing Center for Infectious Disease"/>
            <person name="Wu L."/>
            <person name="Ma J."/>
        </authorList>
    </citation>
    <scope>NUCLEOTIDE SEQUENCE [LARGE SCALE GENOMIC DNA]</scope>
    <source>
        <strain evidence="3">KCTC 22245</strain>
    </source>
</reference>
<dbReference type="SMART" id="SM00271">
    <property type="entry name" value="DnaJ"/>
    <property type="match status" value="1"/>
</dbReference>
<dbReference type="CDD" id="cd07316">
    <property type="entry name" value="terB_like_DjlA"/>
    <property type="match status" value="1"/>
</dbReference>
<feature type="domain" description="J" evidence="1">
    <location>
        <begin position="163"/>
        <end position="227"/>
    </location>
</feature>
<comment type="caution">
    <text evidence="2">The sequence shown here is derived from an EMBL/GenBank/DDBJ whole genome shotgun (WGS) entry which is preliminary data.</text>
</comment>
<dbReference type="SUPFAM" id="SSF158682">
    <property type="entry name" value="TerB-like"/>
    <property type="match status" value="1"/>
</dbReference>
<dbReference type="Gene3D" id="1.10.287.110">
    <property type="entry name" value="DnaJ domain"/>
    <property type="match status" value="1"/>
</dbReference>
<accession>A0ABV7MD08</accession>
<evidence type="ECO:0000313" key="2">
    <source>
        <dbReference type="EMBL" id="MFC3303260.1"/>
    </source>
</evidence>
<gene>
    <name evidence="2" type="ORF">ACFONP_11005</name>
</gene>
<dbReference type="RefSeq" id="WP_189575653.1">
    <property type="nucleotide sequence ID" value="NZ_BMXU01000002.1"/>
</dbReference>
<name>A0ABV7MD08_9PROT</name>
<dbReference type="InterPro" id="IPR001623">
    <property type="entry name" value="DnaJ_domain"/>
</dbReference>
<dbReference type="PROSITE" id="PS50076">
    <property type="entry name" value="DNAJ_2"/>
    <property type="match status" value="1"/>
</dbReference>
<dbReference type="InterPro" id="IPR036869">
    <property type="entry name" value="J_dom_sf"/>
</dbReference>
<dbReference type="Pfam" id="PF00226">
    <property type="entry name" value="DnaJ"/>
    <property type="match status" value="1"/>
</dbReference>
<evidence type="ECO:0000313" key="3">
    <source>
        <dbReference type="Proteomes" id="UP001595607"/>
    </source>
</evidence>
<proteinExistence type="predicted"/>
<protein>
    <submittedName>
        <fullName evidence="2">TerB family tellurite resistance protein</fullName>
    </submittedName>
</protein>
<dbReference type="EMBL" id="JBHRVA010000003">
    <property type="protein sequence ID" value="MFC3303260.1"/>
    <property type="molecule type" value="Genomic_DNA"/>
</dbReference>
<dbReference type="InterPro" id="IPR029024">
    <property type="entry name" value="TerB-like"/>
</dbReference>
<dbReference type="CDD" id="cd06257">
    <property type="entry name" value="DnaJ"/>
    <property type="match status" value="1"/>
</dbReference>
<dbReference type="SUPFAM" id="SSF46565">
    <property type="entry name" value="Chaperone J-domain"/>
    <property type="match status" value="1"/>
</dbReference>
<dbReference type="Pfam" id="PF05099">
    <property type="entry name" value="TerB"/>
    <property type="match status" value="1"/>
</dbReference>
<dbReference type="Gene3D" id="1.10.3680.10">
    <property type="entry name" value="TerB-like"/>
    <property type="match status" value="1"/>
</dbReference>
<sequence length="229" mass="25361">MTLWERIAAILESARDATLSAVMDAIEERKRRRDAAVFSIALIALSAKMAKADGIATEDEFAAFRDFFEVPPAEEHKVRLVYDLAKADVAGYASYAKQVGRLFRGEEAVLEDVLDCLFHVAMADGVLHPGELELLHRIKDAFGISEACFRRVKAAHVGLDEDDPYAVLGVAHDMPTDELKKSYRQLAKEHHPDAMLARGVPAELVSIAEHRMAAINEAYEKVMAEREAA</sequence>
<evidence type="ECO:0000259" key="1">
    <source>
        <dbReference type="PROSITE" id="PS50076"/>
    </source>
</evidence>
<dbReference type="InterPro" id="IPR007791">
    <property type="entry name" value="DjlA_N"/>
</dbReference>
<dbReference type="PRINTS" id="PR00625">
    <property type="entry name" value="JDOMAIN"/>
</dbReference>
<organism evidence="2 3">
    <name type="scientific">Parvularcula lutaonensis</name>
    <dbReference type="NCBI Taxonomy" id="491923"/>
    <lineage>
        <taxon>Bacteria</taxon>
        <taxon>Pseudomonadati</taxon>
        <taxon>Pseudomonadota</taxon>
        <taxon>Alphaproteobacteria</taxon>
        <taxon>Parvularculales</taxon>
        <taxon>Parvularculaceae</taxon>
        <taxon>Parvularcula</taxon>
    </lineage>
</organism>
<keyword evidence="3" id="KW-1185">Reference proteome</keyword>